<dbReference type="PROSITE" id="PS50109">
    <property type="entry name" value="HIS_KIN"/>
    <property type="match status" value="1"/>
</dbReference>
<evidence type="ECO:0000256" key="2">
    <source>
        <dbReference type="ARBA" id="ARBA00004370"/>
    </source>
</evidence>
<evidence type="ECO:0000256" key="4">
    <source>
        <dbReference type="ARBA" id="ARBA00022553"/>
    </source>
</evidence>
<dbReference type="InterPro" id="IPR004358">
    <property type="entry name" value="Sig_transdc_His_kin-like_C"/>
</dbReference>
<protein>
    <recommendedName>
        <fullName evidence="3">histidine kinase</fullName>
        <ecNumber evidence="3">2.7.13.3</ecNumber>
    </recommendedName>
</protein>
<dbReference type="Pfam" id="PF02518">
    <property type="entry name" value="HATPase_c"/>
    <property type="match status" value="1"/>
</dbReference>
<dbReference type="CDD" id="cd00075">
    <property type="entry name" value="HATPase"/>
    <property type="match status" value="1"/>
</dbReference>
<evidence type="ECO:0000256" key="5">
    <source>
        <dbReference type="ARBA" id="ARBA00022679"/>
    </source>
</evidence>
<name>A0A4Q0TA05_9BACT</name>
<dbReference type="InterPro" id="IPR036890">
    <property type="entry name" value="HATPase_C_sf"/>
</dbReference>
<gene>
    <name evidence="14" type="ORF">GRAN_2268</name>
</gene>
<dbReference type="Gene3D" id="3.30.565.10">
    <property type="entry name" value="Histidine kinase-like ATPase, C-terminal domain"/>
    <property type="match status" value="1"/>
</dbReference>
<dbReference type="AlphaFoldDB" id="A0A4Q0TA05"/>
<keyword evidence="4" id="KW-0597">Phosphoprotein</keyword>
<dbReference type="CDD" id="cd00082">
    <property type="entry name" value="HisKA"/>
    <property type="match status" value="1"/>
</dbReference>
<dbReference type="InterPro" id="IPR003660">
    <property type="entry name" value="HAMP_dom"/>
</dbReference>
<feature type="domain" description="Histidine kinase" evidence="12">
    <location>
        <begin position="246"/>
        <end position="463"/>
    </location>
</feature>
<dbReference type="InterPro" id="IPR003661">
    <property type="entry name" value="HisK_dim/P_dom"/>
</dbReference>
<dbReference type="EMBL" id="RDSM01000001">
    <property type="protein sequence ID" value="RXH58958.1"/>
    <property type="molecule type" value="Genomic_DNA"/>
</dbReference>
<evidence type="ECO:0000313" key="15">
    <source>
        <dbReference type="Proteomes" id="UP000289437"/>
    </source>
</evidence>
<dbReference type="OrthoDB" id="9796330at2"/>
<evidence type="ECO:0000256" key="6">
    <source>
        <dbReference type="ARBA" id="ARBA00022692"/>
    </source>
</evidence>
<evidence type="ECO:0000256" key="9">
    <source>
        <dbReference type="ARBA" id="ARBA00023012"/>
    </source>
</evidence>
<dbReference type="FunFam" id="3.30.565.10:FF:000006">
    <property type="entry name" value="Sensor histidine kinase WalK"/>
    <property type="match status" value="1"/>
</dbReference>
<dbReference type="SMART" id="SM00304">
    <property type="entry name" value="HAMP"/>
    <property type="match status" value="1"/>
</dbReference>
<keyword evidence="6 11" id="KW-0812">Transmembrane</keyword>
<dbReference type="Gene3D" id="6.10.340.10">
    <property type="match status" value="1"/>
</dbReference>
<keyword evidence="5" id="KW-0808">Transferase</keyword>
<evidence type="ECO:0000259" key="12">
    <source>
        <dbReference type="PROSITE" id="PS50109"/>
    </source>
</evidence>
<dbReference type="Pfam" id="PF00512">
    <property type="entry name" value="HisKA"/>
    <property type="match status" value="1"/>
</dbReference>
<evidence type="ECO:0000256" key="10">
    <source>
        <dbReference type="ARBA" id="ARBA00023136"/>
    </source>
</evidence>
<dbReference type="Gene3D" id="1.10.287.130">
    <property type="match status" value="1"/>
</dbReference>
<dbReference type="PANTHER" id="PTHR45436:SF5">
    <property type="entry name" value="SENSOR HISTIDINE KINASE TRCS"/>
    <property type="match status" value="1"/>
</dbReference>
<dbReference type="InterPro" id="IPR003594">
    <property type="entry name" value="HATPase_dom"/>
</dbReference>
<comment type="caution">
    <text evidence="14">The sequence shown here is derived from an EMBL/GenBank/DDBJ whole genome shotgun (WGS) entry which is preliminary data.</text>
</comment>
<keyword evidence="10 11" id="KW-0472">Membrane</keyword>
<dbReference type="EC" id="2.7.13.3" evidence="3"/>
<dbReference type="PRINTS" id="PR00344">
    <property type="entry name" value="BCTRLSENSOR"/>
</dbReference>
<evidence type="ECO:0000256" key="11">
    <source>
        <dbReference type="SAM" id="Phobius"/>
    </source>
</evidence>
<dbReference type="InterPro" id="IPR005467">
    <property type="entry name" value="His_kinase_dom"/>
</dbReference>
<dbReference type="GO" id="GO:0000155">
    <property type="term" value="F:phosphorelay sensor kinase activity"/>
    <property type="evidence" value="ECO:0007669"/>
    <property type="project" value="InterPro"/>
</dbReference>
<dbReference type="Pfam" id="PF08521">
    <property type="entry name" value="2CSK_N"/>
    <property type="match status" value="1"/>
</dbReference>
<dbReference type="RefSeq" id="WP_128912859.1">
    <property type="nucleotide sequence ID" value="NZ_RDSM01000001.1"/>
</dbReference>
<dbReference type="SMART" id="SM00388">
    <property type="entry name" value="HisKA"/>
    <property type="match status" value="1"/>
</dbReference>
<evidence type="ECO:0000256" key="7">
    <source>
        <dbReference type="ARBA" id="ARBA00022777"/>
    </source>
</evidence>
<feature type="domain" description="HAMP" evidence="13">
    <location>
        <begin position="185"/>
        <end position="238"/>
    </location>
</feature>
<dbReference type="GO" id="GO:0005886">
    <property type="term" value="C:plasma membrane"/>
    <property type="evidence" value="ECO:0007669"/>
    <property type="project" value="TreeGrafter"/>
</dbReference>
<comment type="subcellular location">
    <subcellularLocation>
        <location evidence="2">Membrane</location>
    </subcellularLocation>
</comment>
<dbReference type="SMART" id="SM00387">
    <property type="entry name" value="HATPase_c"/>
    <property type="match status" value="1"/>
</dbReference>
<dbReference type="InterPro" id="IPR013727">
    <property type="entry name" value="2CSK_N"/>
</dbReference>
<keyword evidence="15" id="KW-1185">Reference proteome</keyword>
<dbReference type="InterPro" id="IPR050428">
    <property type="entry name" value="TCS_sensor_his_kinase"/>
</dbReference>
<reference evidence="15" key="2">
    <citation type="submission" date="2019-02" db="EMBL/GenBank/DDBJ databases">
        <title>Granulicella sibirica sp. nov., a psychrotolerant acidobacterium isolated from an organic soil layer in forested tundra, West Siberia.</title>
        <authorList>
            <person name="Oshkin I.Y."/>
            <person name="Kulichevskaya I.S."/>
            <person name="Rijpstra W.I.C."/>
            <person name="Sinninghe Damste J.S."/>
            <person name="Rakitin A.L."/>
            <person name="Ravin N.V."/>
            <person name="Dedysh S.N."/>
        </authorList>
    </citation>
    <scope>NUCLEOTIDE SEQUENCE [LARGE SCALE GENOMIC DNA]</scope>
    <source>
        <strain evidence="15">AF10</strain>
    </source>
</reference>
<dbReference type="SUPFAM" id="SSF55874">
    <property type="entry name" value="ATPase domain of HSP90 chaperone/DNA topoisomerase II/histidine kinase"/>
    <property type="match status" value="1"/>
</dbReference>
<dbReference type="Proteomes" id="UP000289437">
    <property type="component" value="Unassembled WGS sequence"/>
</dbReference>
<evidence type="ECO:0000256" key="3">
    <source>
        <dbReference type="ARBA" id="ARBA00012438"/>
    </source>
</evidence>
<accession>A0A4Q0TA05</accession>
<feature type="transmembrane region" description="Helical" evidence="11">
    <location>
        <begin position="159"/>
        <end position="183"/>
    </location>
</feature>
<organism evidence="14 15">
    <name type="scientific">Granulicella sibirica</name>
    <dbReference type="NCBI Taxonomy" id="2479048"/>
    <lineage>
        <taxon>Bacteria</taxon>
        <taxon>Pseudomonadati</taxon>
        <taxon>Acidobacteriota</taxon>
        <taxon>Terriglobia</taxon>
        <taxon>Terriglobales</taxon>
        <taxon>Acidobacteriaceae</taxon>
        <taxon>Granulicella</taxon>
    </lineage>
</organism>
<dbReference type="PANTHER" id="PTHR45436">
    <property type="entry name" value="SENSOR HISTIDINE KINASE YKOH"/>
    <property type="match status" value="1"/>
</dbReference>
<feature type="transmembrane region" description="Helical" evidence="11">
    <location>
        <begin position="12"/>
        <end position="33"/>
    </location>
</feature>
<keyword evidence="7 14" id="KW-0418">Kinase</keyword>
<evidence type="ECO:0000259" key="13">
    <source>
        <dbReference type="PROSITE" id="PS50885"/>
    </source>
</evidence>
<dbReference type="SUPFAM" id="SSF47384">
    <property type="entry name" value="Homodimeric domain of signal transducing histidine kinase"/>
    <property type="match status" value="1"/>
</dbReference>
<evidence type="ECO:0000256" key="1">
    <source>
        <dbReference type="ARBA" id="ARBA00000085"/>
    </source>
</evidence>
<keyword evidence="8 11" id="KW-1133">Transmembrane helix</keyword>
<evidence type="ECO:0000313" key="14">
    <source>
        <dbReference type="EMBL" id="RXH58958.1"/>
    </source>
</evidence>
<dbReference type="InterPro" id="IPR036097">
    <property type="entry name" value="HisK_dim/P_sf"/>
</dbReference>
<dbReference type="PROSITE" id="PS50885">
    <property type="entry name" value="HAMP"/>
    <property type="match status" value="1"/>
</dbReference>
<evidence type="ECO:0000256" key="8">
    <source>
        <dbReference type="ARBA" id="ARBA00022989"/>
    </source>
</evidence>
<dbReference type="CDD" id="cd06225">
    <property type="entry name" value="HAMP"/>
    <property type="match status" value="1"/>
</dbReference>
<keyword evidence="9" id="KW-0902">Two-component regulatory system</keyword>
<dbReference type="Pfam" id="PF00672">
    <property type="entry name" value="HAMP"/>
    <property type="match status" value="1"/>
</dbReference>
<sequence length="470" mass="52110">MKPLPIRVRLTVWYLGVVCLTYLLLSVGMYFGMRSAIQRSVDHDLRARMEEMQQFLLLHEASSESSMPNEFRKASGVQPGEDFYQLTNASGSWLYQTPSMVALRVPAEAPDLSCAPHFYTIQRPRRTSIRVLAATIRQSDRLYLVQVAEVVSSLNKVLLWFRFIAFWTLPAVLILAGAGGYWLSGRAMKPVRAITQAAQVISGQSLSKRLVLPVAQDELYHLTSTLNGMLLRLEKAFTRVAQFTADASHELRTPIAAIRTTSEVILERPRSVAEYEEMVGQILTEAEYTSDLVENLLTLARADANPASLDMSVLDVGQIVEEVVTTSRALAARKELTLSAEIPATPVAVLAERQALKRVLLIFLDNAIRYTPVGGRVGVLLVIRQERVVIEVSDNGIGIAEAELPRVFERFYRATSARDADIEGSGLGLSIAKWIVDAHHGAIEVQSEIDNGTVFRLQLTTLETAYARGK</sequence>
<comment type="catalytic activity">
    <reaction evidence="1">
        <text>ATP + protein L-histidine = ADP + protein N-phospho-L-histidine.</text>
        <dbReference type="EC" id="2.7.13.3"/>
    </reaction>
</comment>
<reference evidence="14 15" key="1">
    <citation type="submission" date="2018-11" db="EMBL/GenBank/DDBJ databases">
        <authorList>
            <person name="Mardanov A.V."/>
            <person name="Ravin N.V."/>
            <person name="Dedysh S.N."/>
        </authorList>
    </citation>
    <scope>NUCLEOTIDE SEQUENCE [LARGE SCALE GENOMIC DNA]</scope>
    <source>
        <strain evidence="14 15">AF10</strain>
    </source>
</reference>
<proteinExistence type="predicted"/>